<organism evidence="1 2">
    <name type="scientific">Tropicimonas sediminicola</name>
    <dbReference type="NCBI Taxonomy" id="1031541"/>
    <lineage>
        <taxon>Bacteria</taxon>
        <taxon>Pseudomonadati</taxon>
        <taxon>Pseudomonadota</taxon>
        <taxon>Alphaproteobacteria</taxon>
        <taxon>Rhodobacterales</taxon>
        <taxon>Roseobacteraceae</taxon>
        <taxon>Tropicimonas</taxon>
    </lineage>
</organism>
<evidence type="ECO:0000313" key="2">
    <source>
        <dbReference type="Proteomes" id="UP000198426"/>
    </source>
</evidence>
<reference evidence="1 2" key="1">
    <citation type="submission" date="2017-06" db="EMBL/GenBank/DDBJ databases">
        <authorList>
            <person name="Kim H.J."/>
            <person name="Triplett B.A."/>
        </authorList>
    </citation>
    <scope>NUCLEOTIDE SEQUENCE [LARGE SCALE GENOMIC DNA]</scope>
    <source>
        <strain evidence="1 2">DSM 29339</strain>
    </source>
</reference>
<protein>
    <submittedName>
        <fullName evidence="1">Uncharacterized protein</fullName>
    </submittedName>
</protein>
<dbReference type="OrthoDB" id="7871041at2"/>
<keyword evidence="2" id="KW-1185">Reference proteome</keyword>
<gene>
    <name evidence="1" type="ORF">SAMN05421757_10266</name>
</gene>
<accession>A0A239EDL0</accession>
<dbReference type="EMBL" id="FZOY01000002">
    <property type="protein sequence ID" value="SNS41972.1"/>
    <property type="molecule type" value="Genomic_DNA"/>
</dbReference>
<sequence>MTWSDILQDWHGQLERLHDLFPHADPVALARFRGNRRLLAEYIADTHDLTEAEGAEAIELRLMPGAATRDVSVFACAAE</sequence>
<name>A0A239EDL0_9RHOB</name>
<evidence type="ECO:0000313" key="1">
    <source>
        <dbReference type="EMBL" id="SNS41972.1"/>
    </source>
</evidence>
<proteinExistence type="predicted"/>
<dbReference type="AlphaFoldDB" id="A0A239EDL0"/>
<dbReference type="RefSeq" id="WP_089231748.1">
    <property type="nucleotide sequence ID" value="NZ_FZOY01000002.1"/>
</dbReference>
<dbReference type="Proteomes" id="UP000198426">
    <property type="component" value="Unassembled WGS sequence"/>
</dbReference>